<dbReference type="EMBL" id="UINC01171265">
    <property type="protein sequence ID" value="SVD75745.1"/>
    <property type="molecule type" value="Genomic_DNA"/>
</dbReference>
<sequence>IFFLRWTYKSSQISHLSGANNLKFSPGWSVGWYFIPIALLWKPYQAFKQIYQVSIQINDWKNVSIPSSLRWWWGLFITTGIINNILMRLYLNIGVEDGAYDFRSTFILEVIVTISELVCCLIIIQIVKEISQRYNSNEFQAVLAGKPPEESSSEEPTEKESTTETSAESSSTETTNIYFDNRRSSPKKSSSEEPVEKESTGESAPDEGSTEETDIYFDNRKRK</sequence>
<keyword evidence="2" id="KW-0812">Transmembrane</keyword>
<feature type="non-terminal residue" evidence="4">
    <location>
        <position position="1"/>
    </location>
</feature>
<feature type="domain" description="DUF4328" evidence="3">
    <location>
        <begin position="1"/>
        <end position="131"/>
    </location>
</feature>
<dbReference type="InterPro" id="IPR025565">
    <property type="entry name" value="DUF4328"/>
</dbReference>
<reference evidence="4" key="1">
    <citation type="submission" date="2018-05" db="EMBL/GenBank/DDBJ databases">
        <authorList>
            <person name="Lanie J.A."/>
            <person name="Ng W.-L."/>
            <person name="Kazmierczak K.M."/>
            <person name="Andrzejewski T.M."/>
            <person name="Davidsen T.M."/>
            <person name="Wayne K.J."/>
            <person name="Tettelin H."/>
            <person name="Glass J.I."/>
            <person name="Rusch D."/>
            <person name="Podicherti R."/>
            <person name="Tsui H.-C.T."/>
            <person name="Winkler M.E."/>
        </authorList>
    </citation>
    <scope>NUCLEOTIDE SEQUENCE</scope>
</reference>
<evidence type="ECO:0000313" key="4">
    <source>
        <dbReference type="EMBL" id="SVD75745.1"/>
    </source>
</evidence>
<keyword evidence="2" id="KW-1133">Transmembrane helix</keyword>
<accession>A0A382XYK7</accession>
<proteinExistence type="predicted"/>
<keyword evidence="2" id="KW-0472">Membrane</keyword>
<name>A0A382XYK7_9ZZZZ</name>
<feature type="transmembrane region" description="Helical" evidence="2">
    <location>
        <begin position="71"/>
        <end position="91"/>
    </location>
</feature>
<feature type="transmembrane region" description="Helical" evidence="2">
    <location>
        <begin position="106"/>
        <end position="127"/>
    </location>
</feature>
<dbReference type="AlphaFoldDB" id="A0A382XYK7"/>
<protein>
    <recommendedName>
        <fullName evidence="3">DUF4328 domain-containing protein</fullName>
    </recommendedName>
</protein>
<gene>
    <name evidence="4" type="ORF">METZ01_LOCUS428599</name>
</gene>
<feature type="region of interest" description="Disordered" evidence="1">
    <location>
        <begin position="145"/>
        <end position="223"/>
    </location>
</feature>
<feature type="compositionally biased region" description="Basic and acidic residues" evidence="1">
    <location>
        <begin position="189"/>
        <end position="200"/>
    </location>
</feature>
<feature type="compositionally biased region" description="Acidic residues" evidence="1">
    <location>
        <begin position="204"/>
        <end position="215"/>
    </location>
</feature>
<dbReference type="Pfam" id="PF14219">
    <property type="entry name" value="DUF4328"/>
    <property type="match status" value="1"/>
</dbReference>
<organism evidence="4">
    <name type="scientific">marine metagenome</name>
    <dbReference type="NCBI Taxonomy" id="408172"/>
    <lineage>
        <taxon>unclassified sequences</taxon>
        <taxon>metagenomes</taxon>
        <taxon>ecological metagenomes</taxon>
    </lineage>
</organism>
<evidence type="ECO:0000256" key="2">
    <source>
        <dbReference type="SAM" id="Phobius"/>
    </source>
</evidence>
<feature type="compositionally biased region" description="Low complexity" evidence="1">
    <location>
        <begin position="163"/>
        <end position="175"/>
    </location>
</feature>
<evidence type="ECO:0000256" key="1">
    <source>
        <dbReference type="SAM" id="MobiDB-lite"/>
    </source>
</evidence>
<evidence type="ECO:0000259" key="3">
    <source>
        <dbReference type="Pfam" id="PF14219"/>
    </source>
</evidence>